<accession>A0A538UAT6</accession>
<dbReference type="InterPro" id="IPR005467">
    <property type="entry name" value="His_kinase_dom"/>
</dbReference>
<dbReference type="AlphaFoldDB" id="A0A538UAT6"/>
<dbReference type="InterPro" id="IPR000700">
    <property type="entry name" value="PAS-assoc_C"/>
</dbReference>
<dbReference type="EMBL" id="VBPA01000027">
    <property type="protein sequence ID" value="TMQ73018.1"/>
    <property type="molecule type" value="Genomic_DNA"/>
</dbReference>
<dbReference type="PROSITE" id="PS50113">
    <property type="entry name" value="PAC"/>
    <property type="match status" value="1"/>
</dbReference>
<evidence type="ECO:0000259" key="10">
    <source>
        <dbReference type="PROSITE" id="PS50109"/>
    </source>
</evidence>
<evidence type="ECO:0000256" key="2">
    <source>
        <dbReference type="ARBA" id="ARBA00012438"/>
    </source>
</evidence>
<dbReference type="EC" id="2.7.13.3" evidence="2"/>
<dbReference type="SUPFAM" id="SSF55785">
    <property type="entry name" value="PYP-like sensor domain (PAS domain)"/>
    <property type="match status" value="1"/>
</dbReference>
<dbReference type="CDD" id="cd00130">
    <property type="entry name" value="PAS"/>
    <property type="match status" value="1"/>
</dbReference>
<dbReference type="PANTHER" id="PTHR43711:SF1">
    <property type="entry name" value="HISTIDINE KINASE 1"/>
    <property type="match status" value="1"/>
</dbReference>
<name>A0A538UAT6_UNCEI</name>
<feature type="region of interest" description="Disordered" evidence="8">
    <location>
        <begin position="1"/>
        <end position="22"/>
    </location>
</feature>
<evidence type="ECO:0000256" key="8">
    <source>
        <dbReference type="SAM" id="MobiDB-lite"/>
    </source>
</evidence>
<feature type="transmembrane region" description="Helical" evidence="9">
    <location>
        <begin position="136"/>
        <end position="154"/>
    </location>
</feature>
<feature type="transmembrane region" description="Helical" evidence="9">
    <location>
        <begin position="270"/>
        <end position="289"/>
    </location>
</feature>
<keyword evidence="4" id="KW-0808">Transferase</keyword>
<dbReference type="InterPro" id="IPR004358">
    <property type="entry name" value="Sig_transdc_His_kin-like_C"/>
</dbReference>
<keyword evidence="9" id="KW-0812">Transmembrane</keyword>
<keyword evidence="5" id="KW-0418">Kinase</keyword>
<feature type="transmembrane region" description="Helical" evidence="9">
    <location>
        <begin position="239"/>
        <end position="258"/>
    </location>
</feature>
<feature type="domain" description="PAC" evidence="12">
    <location>
        <begin position="383"/>
        <end position="435"/>
    </location>
</feature>
<dbReference type="InterPro" id="IPR000014">
    <property type="entry name" value="PAS"/>
</dbReference>
<keyword evidence="6" id="KW-0902">Two-component regulatory system</keyword>
<dbReference type="GO" id="GO:0000155">
    <property type="term" value="F:phosphorelay sensor kinase activity"/>
    <property type="evidence" value="ECO:0007669"/>
    <property type="project" value="InterPro"/>
</dbReference>
<dbReference type="InterPro" id="IPR036097">
    <property type="entry name" value="HisK_dim/P_sf"/>
</dbReference>
<organism evidence="13 14">
    <name type="scientific">Eiseniibacteriota bacterium</name>
    <dbReference type="NCBI Taxonomy" id="2212470"/>
    <lineage>
        <taxon>Bacteria</taxon>
        <taxon>Candidatus Eiseniibacteriota</taxon>
    </lineage>
</organism>
<dbReference type="Gene3D" id="3.30.450.20">
    <property type="entry name" value="PAS domain"/>
    <property type="match status" value="1"/>
</dbReference>
<dbReference type="PROSITE" id="PS50112">
    <property type="entry name" value="PAS"/>
    <property type="match status" value="1"/>
</dbReference>
<keyword evidence="7 9" id="KW-0472">Membrane</keyword>
<dbReference type="Gene3D" id="3.30.565.10">
    <property type="entry name" value="Histidine kinase-like ATPase, C-terminal domain"/>
    <property type="match status" value="1"/>
</dbReference>
<evidence type="ECO:0000256" key="5">
    <source>
        <dbReference type="ARBA" id="ARBA00022777"/>
    </source>
</evidence>
<dbReference type="InterPro" id="IPR036890">
    <property type="entry name" value="HATPase_C_sf"/>
</dbReference>
<dbReference type="InterPro" id="IPR003661">
    <property type="entry name" value="HisK_dim/P_dom"/>
</dbReference>
<dbReference type="SMART" id="SM00387">
    <property type="entry name" value="HATPase_c"/>
    <property type="match status" value="1"/>
</dbReference>
<dbReference type="SUPFAM" id="SSF55874">
    <property type="entry name" value="ATPase domain of HSP90 chaperone/DNA topoisomerase II/histidine kinase"/>
    <property type="match status" value="1"/>
</dbReference>
<dbReference type="FunFam" id="3.30.565.10:FF:000006">
    <property type="entry name" value="Sensor histidine kinase WalK"/>
    <property type="match status" value="1"/>
</dbReference>
<proteinExistence type="predicted"/>
<keyword evidence="9" id="KW-1133">Transmembrane helix</keyword>
<feature type="domain" description="PAS" evidence="11">
    <location>
        <begin position="309"/>
        <end position="380"/>
    </location>
</feature>
<dbReference type="CDD" id="cd00082">
    <property type="entry name" value="HisKA"/>
    <property type="match status" value="1"/>
</dbReference>
<evidence type="ECO:0000259" key="11">
    <source>
        <dbReference type="PROSITE" id="PS50112"/>
    </source>
</evidence>
<evidence type="ECO:0000256" key="1">
    <source>
        <dbReference type="ARBA" id="ARBA00000085"/>
    </source>
</evidence>
<dbReference type="Pfam" id="PF02518">
    <property type="entry name" value="HATPase_c"/>
    <property type="match status" value="1"/>
</dbReference>
<dbReference type="PROSITE" id="PS50109">
    <property type="entry name" value="HIS_KIN"/>
    <property type="match status" value="1"/>
</dbReference>
<keyword evidence="3" id="KW-0597">Phosphoprotein</keyword>
<evidence type="ECO:0000256" key="7">
    <source>
        <dbReference type="ARBA" id="ARBA00023136"/>
    </source>
</evidence>
<evidence type="ECO:0000313" key="13">
    <source>
        <dbReference type="EMBL" id="TMQ73018.1"/>
    </source>
</evidence>
<dbReference type="InterPro" id="IPR013655">
    <property type="entry name" value="PAS_fold_3"/>
</dbReference>
<dbReference type="SUPFAM" id="SSF47384">
    <property type="entry name" value="Homodimeric domain of signal transducing histidine kinase"/>
    <property type="match status" value="1"/>
</dbReference>
<dbReference type="InterPro" id="IPR035965">
    <property type="entry name" value="PAS-like_dom_sf"/>
</dbReference>
<dbReference type="InterPro" id="IPR050736">
    <property type="entry name" value="Sensor_HK_Regulatory"/>
</dbReference>
<sequence>MRPAADVLRPPSTAPSGDPVTTERPTIASGLIRAGRLLAITVAAIAATTLVEWLVGLHAPPRVGPDLRAMNPLTAACLLLSGLAVALLAGRPSGILGRLPAVASALLAALRLVAGFPDTTLHRLLALGSGRPEETPMAQGSATALILIGLGLAVMDSRHLRARTWAQVLVALGLAPALLSLGLLVFGAPASDLPALQPMSIVTALAIFSLGAAALLVRPNGGVMEVATGDSIGSVTFRFMLPVVVVVPVALGCLHLVGEARQIYDLTQSAALVATITTMLLVAGLWFVARRLGHADGERRRIERALDESRARLGLVLRSVGVGVWDWDVAADAVTFDDTVRRHWGTDREGPVSMREVVEHVHPQDRKRAIGRVRRTLREGSEYVTSYRVLHPDGSTRVLGARGYVTHDAEGRPARLTGIHWDMTLQHEAERARSQSQLQQLELKDQFISHVSHELRSPLTVIVSFVEILIDGLAGPLNDQQREFLEIVQRNAAQLRQMIEDLLEVTRAQTGKLAIHSCRIAVAREIEATLEGLRPQALAKRLAIDLTLPPALPATLADPYRVRQVLVNLMDNAIKFTPEGGRIEVTAEGGADGVLVSVTDSGPGIPATEREDIFRQLYQLDLGAPSARKGLGLGLFICRQLVTKMGGRIWVENAPEHGSRFCFTLPFYAPAAAVASLLTSGNAGRGAFALLDVTFQPSAPRAWTEKDDAVLVDAVDVIRSCTLPDRDLVLPRLGVREDQESIAVLACGGEEAVATLARRIEGQLARSPALQSGRLAWMIRSLALESGRDDTLDPAARAGRLAAEIETALDDIEPWRSAA</sequence>
<dbReference type="FunFam" id="1.10.287.130:FF:000001">
    <property type="entry name" value="Two-component sensor histidine kinase"/>
    <property type="match status" value="1"/>
</dbReference>
<dbReference type="Proteomes" id="UP000319836">
    <property type="component" value="Unassembled WGS sequence"/>
</dbReference>
<dbReference type="InterPro" id="IPR003594">
    <property type="entry name" value="HATPase_dom"/>
</dbReference>
<dbReference type="PANTHER" id="PTHR43711">
    <property type="entry name" value="TWO-COMPONENT HISTIDINE KINASE"/>
    <property type="match status" value="1"/>
</dbReference>
<feature type="transmembrane region" description="Helical" evidence="9">
    <location>
        <begin position="69"/>
        <end position="88"/>
    </location>
</feature>
<dbReference type="PRINTS" id="PR00344">
    <property type="entry name" value="BCTRLSENSOR"/>
</dbReference>
<feature type="transmembrane region" description="Helical" evidence="9">
    <location>
        <begin position="95"/>
        <end position="116"/>
    </location>
</feature>
<evidence type="ECO:0000256" key="6">
    <source>
        <dbReference type="ARBA" id="ARBA00023012"/>
    </source>
</evidence>
<gene>
    <name evidence="13" type="ORF">E6K80_01175</name>
</gene>
<evidence type="ECO:0000259" key="12">
    <source>
        <dbReference type="PROSITE" id="PS50113"/>
    </source>
</evidence>
<reference evidence="13 14" key="1">
    <citation type="journal article" date="2019" name="Nat. Microbiol.">
        <title>Mediterranean grassland soil C-N compound turnover is dependent on rainfall and depth, and is mediated by genomically divergent microorganisms.</title>
        <authorList>
            <person name="Diamond S."/>
            <person name="Andeer P.F."/>
            <person name="Li Z."/>
            <person name="Crits-Christoph A."/>
            <person name="Burstein D."/>
            <person name="Anantharaman K."/>
            <person name="Lane K.R."/>
            <person name="Thomas B.C."/>
            <person name="Pan C."/>
            <person name="Northen T.R."/>
            <person name="Banfield J.F."/>
        </authorList>
    </citation>
    <scope>NUCLEOTIDE SEQUENCE [LARGE SCALE GENOMIC DNA]</scope>
    <source>
        <strain evidence="13">WS_10</strain>
    </source>
</reference>
<comment type="caution">
    <text evidence="13">The sequence shown here is derived from an EMBL/GenBank/DDBJ whole genome shotgun (WGS) entry which is preliminary data.</text>
</comment>
<evidence type="ECO:0000256" key="9">
    <source>
        <dbReference type="SAM" id="Phobius"/>
    </source>
</evidence>
<comment type="catalytic activity">
    <reaction evidence="1">
        <text>ATP + protein L-histidine = ADP + protein N-phospho-L-histidine.</text>
        <dbReference type="EC" id="2.7.13.3"/>
    </reaction>
</comment>
<dbReference type="SMART" id="SM00388">
    <property type="entry name" value="HisKA"/>
    <property type="match status" value="1"/>
</dbReference>
<dbReference type="Pfam" id="PF08447">
    <property type="entry name" value="PAS_3"/>
    <property type="match status" value="1"/>
</dbReference>
<evidence type="ECO:0000313" key="14">
    <source>
        <dbReference type="Proteomes" id="UP000319836"/>
    </source>
</evidence>
<feature type="transmembrane region" description="Helical" evidence="9">
    <location>
        <begin position="166"/>
        <end position="187"/>
    </location>
</feature>
<protein>
    <recommendedName>
        <fullName evidence="2">histidine kinase</fullName>
        <ecNumber evidence="2">2.7.13.3</ecNumber>
    </recommendedName>
</protein>
<dbReference type="Gene3D" id="2.10.70.100">
    <property type="match status" value="1"/>
</dbReference>
<feature type="transmembrane region" description="Helical" evidence="9">
    <location>
        <begin position="37"/>
        <end position="57"/>
    </location>
</feature>
<dbReference type="Gene3D" id="1.10.287.130">
    <property type="match status" value="1"/>
</dbReference>
<evidence type="ECO:0000256" key="3">
    <source>
        <dbReference type="ARBA" id="ARBA00022553"/>
    </source>
</evidence>
<feature type="domain" description="Histidine kinase" evidence="10">
    <location>
        <begin position="450"/>
        <end position="669"/>
    </location>
</feature>
<dbReference type="Pfam" id="PF00512">
    <property type="entry name" value="HisKA"/>
    <property type="match status" value="1"/>
</dbReference>
<evidence type="ECO:0000256" key="4">
    <source>
        <dbReference type="ARBA" id="ARBA00022679"/>
    </source>
</evidence>